<dbReference type="PANTHER" id="PTHR21017:SF17">
    <property type="entry name" value="PROTEIN NIPSNAP"/>
    <property type="match status" value="1"/>
</dbReference>
<keyword evidence="4" id="KW-1185">Reference proteome</keyword>
<dbReference type="RefSeq" id="WP_087620460.1">
    <property type="nucleotide sequence ID" value="NZ_NEXX01000003.1"/>
</dbReference>
<dbReference type="InterPro" id="IPR051557">
    <property type="entry name" value="NipSnap_domain"/>
</dbReference>
<dbReference type="InterPro" id="IPR012577">
    <property type="entry name" value="NIPSNAP"/>
</dbReference>
<dbReference type="AlphaFoldDB" id="A0A1Z9YXD0"/>
<dbReference type="Pfam" id="PF07978">
    <property type="entry name" value="NIPSNAP"/>
    <property type="match status" value="2"/>
</dbReference>
<comment type="similarity">
    <text evidence="1">Belongs to the NipSnap family.</text>
</comment>
<dbReference type="Gene3D" id="3.30.70.100">
    <property type="match status" value="2"/>
</dbReference>
<evidence type="ECO:0000256" key="1">
    <source>
        <dbReference type="ARBA" id="ARBA00005291"/>
    </source>
</evidence>
<evidence type="ECO:0000313" key="4">
    <source>
        <dbReference type="Proteomes" id="UP000196536"/>
    </source>
</evidence>
<dbReference type="InterPro" id="IPR011008">
    <property type="entry name" value="Dimeric_a/b-barrel"/>
</dbReference>
<reference evidence="3 4" key="1">
    <citation type="submission" date="2017-05" db="EMBL/GenBank/DDBJ databases">
        <title>Acinetobacter populi ANC 5415 (= PBJ7), whole genome shotgun sequencing project.</title>
        <authorList>
            <person name="Nemec A."/>
            <person name="Radolfova-Krizova L."/>
        </authorList>
    </citation>
    <scope>NUCLEOTIDE SEQUENCE [LARGE SCALE GENOMIC DNA]</scope>
    <source>
        <strain evidence="3 4">PBJ7</strain>
    </source>
</reference>
<organism evidence="3 4">
    <name type="scientific">Acinetobacter populi</name>
    <dbReference type="NCBI Taxonomy" id="1582270"/>
    <lineage>
        <taxon>Bacteria</taxon>
        <taxon>Pseudomonadati</taxon>
        <taxon>Pseudomonadota</taxon>
        <taxon>Gammaproteobacteria</taxon>
        <taxon>Moraxellales</taxon>
        <taxon>Moraxellaceae</taxon>
        <taxon>Acinetobacter</taxon>
    </lineage>
</organism>
<dbReference type="EMBL" id="NEXX01000003">
    <property type="protein sequence ID" value="OUY06855.1"/>
    <property type="molecule type" value="Genomic_DNA"/>
</dbReference>
<protein>
    <submittedName>
        <fullName evidence="3">NIPSNAP family protein</fullName>
    </submittedName>
</protein>
<dbReference type="OrthoDB" id="6182832at2"/>
<dbReference type="SUPFAM" id="SSF54909">
    <property type="entry name" value="Dimeric alpha+beta barrel"/>
    <property type="match status" value="2"/>
</dbReference>
<proteinExistence type="inferred from homology"/>
<sequence length="205" mass="23069">MKLYQLINITIKMGTAGSVAEGIQQFYQAENAKAKLLGVFFSDIGQLNQVVIFLGFNSQADQESENQRLAEQENLFNSPEHIIRYSVEHFAGFDFLPEVELGEFGPVYEIRTYELKHGGIPHVLNAWKNAVPTRTQYSKLTIAMYALDGNPRIVSIWPYKSLNERSDIRAKSVADGIWPPKGGPQWLTHEMKSMIALPTAVSPLK</sequence>
<evidence type="ECO:0000313" key="3">
    <source>
        <dbReference type="EMBL" id="OUY06855.1"/>
    </source>
</evidence>
<accession>A0A1Z9YXD0</accession>
<dbReference type="PANTHER" id="PTHR21017">
    <property type="entry name" value="NIPSNAP-RELATED"/>
    <property type="match status" value="1"/>
</dbReference>
<feature type="domain" description="NIPSNAP" evidence="2">
    <location>
        <begin position="108"/>
        <end position="203"/>
    </location>
</feature>
<feature type="domain" description="NIPSNAP" evidence="2">
    <location>
        <begin position="4"/>
        <end position="73"/>
    </location>
</feature>
<evidence type="ECO:0000259" key="2">
    <source>
        <dbReference type="Pfam" id="PF07978"/>
    </source>
</evidence>
<comment type="caution">
    <text evidence="3">The sequence shown here is derived from an EMBL/GenBank/DDBJ whole genome shotgun (WGS) entry which is preliminary data.</text>
</comment>
<name>A0A1Z9YXD0_9GAMM</name>
<dbReference type="Proteomes" id="UP000196536">
    <property type="component" value="Unassembled WGS sequence"/>
</dbReference>
<gene>
    <name evidence="3" type="ORF">CAP51_09145</name>
</gene>